<sequence length="185" mass="20837">MTSRNTHVCPVQLSGSLDNRIRKWLQNPQKILAPYVREGMDVLEVGCGPGFFTLDLAWMVGNSGKVVAVDLQEGMLEQIREKIRGSEIEQNVELHQCTEDRIGVSGSFDLVFLFYVVHELPDKESFFSELVSVLKDGGRIYMEEPPFHVSKREFEESLRIAGDAGLRVADRPGRFPDRAAVLEKA</sequence>
<keyword evidence="2" id="KW-0489">Methyltransferase</keyword>
<dbReference type="OrthoDB" id="1018at2157"/>
<dbReference type="GeneID" id="55822588"/>
<feature type="domain" description="Methyltransferase" evidence="1">
    <location>
        <begin position="38"/>
        <end position="146"/>
    </location>
</feature>
<evidence type="ECO:0000313" key="2">
    <source>
        <dbReference type="EMBL" id="QLC51055.1"/>
    </source>
</evidence>
<dbReference type="Gene3D" id="3.40.50.150">
    <property type="entry name" value="Vaccinia Virus protein VP39"/>
    <property type="match status" value="1"/>
</dbReference>
<dbReference type="Pfam" id="PF13847">
    <property type="entry name" value="Methyltransf_31"/>
    <property type="match status" value="1"/>
</dbReference>
<dbReference type="AlphaFoldDB" id="A0A7D5EAN6"/>
<accession>A0A7D5EAN6</accession>
<dbReference type="KEGG" id="mzi:HWN40_12895"/>
<dbReference type="GO" id="GO:0032259">
    <property type="term" value="P:methylation"/>
    <property type="evidence" value="ECO:0007669"/>
    <property type="project" value="UniProtKB-KW"/>
</dbReference>
<organism evidence="2 3">
    <name type="scientific">Methanolobus zinderi</name>
    <dbReference type="NCBI Taxonomy" id="536044"/>
    <lineage>
        <taxon>Archaea</taxon>
        <taxon>Methanobacteriati</taxon>
        <taxon>Methanobacteriota</taxon>
        <taxon>Stenosarchaea group</taxon>
        <taxon>Methanomicrobia</taxon>
        <taxon>Methanosarcinales</taxon>
        <taxon>Methanosarcinaceae</taxon>
        <taxon>Methanolobus</taxon>
    </lineage>
</organism>
<dbReference type="InterPro" id="IPR050508">
    <property type="entry name" value="Methyltransf_Superfamily"/>
</dbReference>
<gene>
    <name evidence="2" type="ORF">HWN40_12895</name>
</gene>
<dbReference type="EMBL" id="CP058215">
    <property type="protein sequence ID" value="QLC51055.1"/>
    <property type="molecule type" value="Genomic_DNA"/>
</dbReference>
<dbReference type="InterPro" id="IPR025714">
    <property type="entry name" value="Methyltranfer_dom"/>
</dbReference>
<dbReference type="Proteomes" id="UP000509594">
    <property type="component" value="Chromosome"/>
</dbReference>
<reference evidence="2 3" key="1">
    <citation type="submission" date="2020-06" db="EMBL/GenBank/DDBJ databases">
        <title>Methanolobus halotolerans sp. nov., isolated from a saline lake Tus in Siberia.</title>
        <authorList>
            <person name="Shen Y."/>
            <person name="Chen S.-C."/>
            <person name="Lai M.-C."/>
            <person name="Huang H.-H."/>
            <person name="Chiu H.-H."/>
            <person name="Tang S.-L."/>
            <person name="Rogozin D.Y."/>
            <person name="Degermendzhy A.G."/>
        </authorList>
    </citation>
    <scope>NUCLEOTIDE SEQUENCE [LARGE SCALE GENOMIC DNA]</scope>
    <source>
        <strain evidence="2 3">DSM 21339</strain>
    </source>
</reference>
<dbReference type="PANTHER" id="PTHR42912">
    <property type="entry name" value="METHYLTRANSFERASE"/>
    <property type="match status" value="1"/>
</dbReference>
<dbReference type="InterPro" id="IPR029063">
    <property type="entry name" value="SAM-dependent_MTases_sf"/>
</dbReference>
<dbReference type="CDD" id="cd02440">
    <property type="entry name" value="AdoMet_MTases"/>
    <property type="match status" value="1"/>
</dbReference>
<keyword evidence="2" id="KW-0808">Transferase</keyword>
<keyword evidence="3" id="KW-1185">Reference proteome</keyword>
<proteinExistence type="predicted"/>
<evidence type="ECO:0000259" key="1">
    <source>
        <dbReference type="Pfam" id="PF13847"/>
    </source>
</evidence>
<dbReference type="PANTHER" id="PTHR42912:SF93">
    <property type="entry name" value="N6-ADENOSINE-METHYLTRANSFERASE TMT1A"/>
    <property type="match status" value="1"/>
</dbReference>
<dbReference type="SUPFAM" id="SSF53335">
    <property type="entry name" value="S-adenosyl-L-methionine-dependent methyltransferases"/>
    <property type="match status" value="1"/>
</dbReference>
<dbReference type="GO" id="GO:0008168">
    <property type="term" value="F:methyltransferase activity"/>
    <property type="evidence" value="ECO:0007669"/>
    <property type="project" value="UniProtKB-KW"/>
</dbReference>
<evidence type="ECO:0000313" key="3">
    <source>
        <dbReference type="Proteomes" id="UP000509594"/>
    </source>
</evidence>
<protein>
    <submittedName>
        <fullName evidence="2">Class I SAM-dependent methyltransferase</fullName>
    </submittedName>
</protein>
<name>A0A7D5EAN6_9EURY</name>
<dbReference type="RefSeq" id="WP_176966110.1">
    <property type="nucleotide sequence ID" value="NZ_CP058215.1"/>
</dbReference>